<dbReference type="PATRIC" id="fig|536227.13.peg.1467"/>
<dbReference type="eggNOG" id="COG1408">
    <property type="taxonomic scope" value="Bacteria"/>
</dbReference>
<dbReference type="Gene3D" id="3.60.21.10">
    <property type="match status" value="1"/>
</dbReference>
<dbReference type="AlphaFoldDB" id="C6PSM6"/>
<dbReference type="Pfam" id="PF00149">
    <property type="entry name" value="Metallophos"/>
    <property type="match status" value="1"/>
</dbReference>
<keyword evidence="1" id="KW-0812">Transmembrane</keyword>
<feature type="transmembrane region" description="Helical" evidence="1">
    <location>
        <begin position="6"/>
        <end position="26"/>
    </location>
</feature>
<dbReference type="KEGG" id="cck:Ccar_06970"/>
<feature type="domain" description="Calcineurin-like phosphoesterase" evidence="2">
    <location>
        <begin position="167"/>
        <end position="334"/>
    </location>
</feature>
<feature type="transmembrane region" description="Helical" evidence="1">
    <location>
        <begin position="74"/>
        <end position="101"/>
    </location>
</feature>
<keyword evidence="4" id="KW-1185">Reference proteome</keyword>
<dbReference type="PANTHER" id="PTHR31302:SF0">
    <property type="entry name" value="TRANSMEMBRANE PROTEIN WITH METALLOPHOSPHOESTERASE DOMAIN"/>
    <property type="match status" value="1"/>
</dbReference>
<feature type="transmembrane region" description="Helical" evidence="1">
    <location>
        <begin position="46"/>
        <end position="68"/>
    </location>
</feature>
<dbReference type="InterPro" id="IPR051158">
    <property type="entry name" value="Metallophosphoesterase_sf"/>
</dbReference>
<gene>
    <name evidence="3" type="ORF">CcarbDRAFT_1793</name>
</gene>
<feature type="transmembrane region" description="Helical" evidence="1">
    <location>
        <begin position="122"/>
        <end position="142"/>
    </location>
</feature>
<accession>C6PSM6</accession>
<proteinExistence type="predicted"/>
<name>C6PSM6_9CLOT</name>
<keyword evidence="1" id="KW-1133">Transmembrane helix</keyword>
<protein>
    <submittedName>
        <fullName evidence="3">Metallophosphoesterase</fullName>
    </submittedName>
</protein>
<dbReference type="Proteomes" id="UP000004198">
    <property type="component" value="Unassembled WGS sequence"/>
</dbReference>
<evidence type="ECO:0000313" key="3">
    <source>
        <dbReference type="EMBL" id="EET87800.1"/>
    </source>
</evidence>
<reference evidence="3 4" key="1">
    <citation type="submission" date="2009-06" db="EMBL/GenBank/DDBJ databases">
        <title>The draft genome of Clostridium carboxidivorans P7.</title>
        <authorList>
            <consortium name="US DOE Joint Genome Institute (JGI-PGF)"/>
            <person name="Lucas S."/>
            <person name="Copeland A."/>
            <person name="Lapidus A."/>
            <person name="Glavina del Rio T."/>
            <person name="Tice H."/>
            <person name="Bruce D."/>
            <person name="Goodwin L."/>
            <person name="Pitluck S."/>
            <person name="Larimer F."/>
            <person name="Land M.L."/>
            <person name="Hauser L."/>
            <person name="Hemme C.L."/>
        </authorList>
    </citation>
    <scope>NUCLEOTIDE SEQUENCE [LARGE SCALE GENOMIC DNA]</scope>
    <source>
        <strain evidence="3 4">P7</strain>
    </source>
</reference>
<comment type="caution">
    <text evidence="3">The sequence shown here is derived from an EMBL/GenBank/DDBJ whole genome shotgun (WGS) entry which is preliminary data.</text>
</comment>
<dbReference type="GO" id="GO:0016787">
    <property type="term" value="F:hydrolase activity"/>
    <property type="evidence" value="ECO:0007669"/>
    <property type="project" value="InterPro"/>
</dbReference>
<dbReference type="PANTHER" id="PTHR31302">
    <property type="entry name" value="TRANSMEMBRANE PROTEIN WITH METALLOPHOSPHOESTERASE DOMAIN-RELATED"/>
    <property type="match status" value="1"/>
</dbReference>
<organism evidence="3 4">
    <name type="scientific">Clostridium carboxidivorans P7</name>
    <dbReference type="NCBI Taxonomy" id="536227"/>
    <lineage>
        <taxon>Bacteria</taxon>
        <taxon>Bacillati</taxon>
        <taxon>Bacillota</taxon>
        <taxon>Clostridia</taxon>
        <taxon>Eubacteriales</taxon>
        <taxon>Clostridiaceae</taxon>
        <taxon>Clostridium</taxon>
    </lineage>
</organism>
<evidence type="ECO:0000256" key="1">
    <source>
        <dbReference type="SAM" id="Phobius"/>
    </source>
</evidence>
<dbReference type="OrthoDB" id="9780884at2"/>
<dbReference type="InterPro" id="IPR004843">
    <property type="entry name" value="Calcineurin-like_PHP"/>
</dbReference>
<dbReference type="CDD" id="cd07385">
    <property type="entry name" value="MPP_YkuE_C"/>
    <property type="match status" value="1"/>
</dbReference>
<keyword evidence="1" id="KW-0472">Membrane</keyword>
<evidence type="ECO:0000313" key="4">
    <source>
        <dbReference type="Proteomes" id="UP000004198"/>
    </source>
</evidence>
<sequence length="394" mass="44698">MHILISIGTILLLLFFVFLYVMSCYYIGVKGKGVFSYKNKKIRSKLYWFIFWSLSLSYIISVLLRSFLSANNLLTSIFTAIGAICLAITCYLLILFPMVDIAKLILNKIGYRGKVRNYLSRLYGNGVSVFIVVFMIIGFGLWNAAHIVVTNYNLTVNKKADKINSLNVVMVADVHMGIGVKEKGIDKMVTSINSLNPDIVFFCGDIMDESSTTKLKSYASNAFKSIKSKYGVYGITGNHEYIEKDLPETLYYLKNGNVKMLHDSAVKIDNSFYVVGRDDPAGVDREKESIKPLDKILKDVNRDLPIIVLNHRPTNLQEDEKEKVDIQLSGHTHKGQFFPNNFITKMIYEDDYGYLKKDNFNLIVTSGYGTWGPPIRIGTKAEIVNIKIKFKEIK</sequence>
<dbReference type="SUPFAM" id="SSF56300">
    <property type="entry name" value="Metallo-dependent phosphatases"/>
    <property type="match status" value="1"/>
</dbReference>
<dbReference type="EMBL" id="ACVI01000023">
    <property type="protein sequence ID" value="EET87800.1"/>
    <property type="molecule type" value="Genomic_DNA"/>
</dbReference>
<dbReference type="RefSeq" id="WP_007060678.1">
    <property type="nucleotide sequence ID" value="NZ_ACVI01000023.1"/>
</dbReference>
<dbReference type="STRING" id="536227.Ccar_06970"/>
<dbReference type="InterPro" id="IPR029052">
    <property type="entry name" value="Metallo-depent_PP-like"/>
</dbReference>
<evidence type="ECO:0000259" key="2">
    <source>
        <dbReference type="Pfam" id="PF00149"/>
    </source>
</evidence>